<dbReference type="PANTHER" id="PTHR30582">
    <property type="entry name" value="L,D-TRANSPEPTIDASE"/>
    <property type="match status" value="1"/>
</dbReference>
<dbReference type="GO" id="GO:0071555">
    <property type="term" value="P:cell wall organization"/>
    <property type="evidence" value="ECO:0007669"/>
    <property type="project" value="UniProtKB-UniRule"/>
</dbReference>
<dbReference type="SMART" id="SM00257">
    <property type="entry name" value="LysM"/>
    <property type="match status" value="1"/>
</dbReference>
<keyword evidence="13" id="KW-1185">Reference proteome</keyword>
<dbReference type="InterPro" id="IPR005490">
    <property type="entry name" value="LD_TPept_cat_dom"/>
</dbReference>
<evidence type="ECO:0000256" key="8">
    <source>
        <dbReference type="ARBA" id="ARBA00023316"/>
    </source>
</evidence>
<evidence type="ECO:0000256" key="1">
    <source>
        <dbReference type="ARBA" id="ARBA00004752"/>
    </source>
</evidence>
<keyword evidence="8 9" id="KW-0961">Cell wall biogenesis/degradation</keyword>
<evidence type="ECO:0000256" key="9">
    <source>
        <dbReference type="PROSITE-ProRule" id="PRU01373"/>
    </source>
</evidence>
<dbReference type="Gene3D" id="2.40.440.10">
    <property type="entry name" value="L,D-transpeptidase catalytic domain-like"/>
    <property type="match status" value="1"/>
</dbReference>
<keyword evidence="7 9" id="KW-0573">Peptidoglycan synthesis</keyword>
<dbReference type="UniPathway" id="UPA00219"/>
<dbReference type="EMBL" id="BDGJ01000023">
    <property type="protein sequence ID" value="GAW91649.1"/>
    <property type="molecule type" value="Genomic_DNA"/>
</dbReference>
<dbReference type="Gene3D" id="3.10.350.10">
    <property type="entry name" value="LysM domain"/>
    <property type="match status" value="1"/>
</dbReference>
<dbReference type="InterPro" id="IPR038063">
    <property type="entry name" value="Transpep_catalytic_dom"/>
</dbReference>
<evidence type="ECO:0000256" key="3">
    <source>
        <dbReference type="ARBA" id="ARBA00022676"/>
    </source>
</evidence>
<dbReference type="InterPro" id="IPR036779">
    <property type="entry name" value="LysM_dom_sf"/>
</dbReference>
<dbReference type="CDD" id="cd16913">
    <property type="entry name" value="YkuD_like"/>
    <property type="match status" value="1"/>
</dbReference>
<dbReference type="Pfam" id="PF03734">
    <property type="entry name" value="YkuD"/>
    <property type="match status" value="1"/>
</dbReference>
<evidence type="ECO:0000259" key="11">
    <source>
        <dbReference type="PROSITE" id="PS52029"/>
    </source>
</evidence>
<dbReference type="GO" id="GO:0071972">
    <property type="term" value="F:peptidoglycan L,D-transpeptidase activity"/>
    <property type="evidence" value="ECO:0007669"/>
    <property type="project" value="TreeGrafter"/>
</dbReference>
<keyword evidence="5" id="KW-0378">Hydrolase</keyword>
<name>A0A1Z5HQ44_9FIRM</name>
<proteinExistence type="inferred from homology"/>
<dbReference type="InterPro" id="IPR050979">
    <property type="entry name" value="LD-transpeptidase"/>
</dbReference>
<dbReference type="PANTHER" id="PTHR30582:SF24">
    <property type="entry name" value="L,D-TRANSPEPTIDASE ERFK_SRFK-RELATED"/>
    <property type="match status" value="1"/>
</dbReference>
<evidence type="ECO:0000256" key="4">
    <source>
        <dbReference type="ARBA" id="ARBA00022679"/>
    </source>
</evidence>
<dbReference type="RefSeq" id="WP_088553152.1">
    <property type="nucleotide sequence ID" value="NZ_BDGJ01000023.1"/>
</dbReference>
<feature type="domain" description="LysM" evidence="10">
    <location>
        <begin position="126"/>
        <end position="169"/>
    </location>
</feature>
<keyword evidence="3" id="KW-0328">Glycosyltransferase</keyword>
<comment type="pathway">
    <text evidence="1 9">Cell wall biogenesis; peptidoglycan biosynthesis.</text>
</comment>
<reference evidence="13" key="1">
    <citation type="journal article" date="2017" name="Appl. Environ. Microbiol.">
        <title>Genomic analysis of Calderihabitans maritimus KKC1, a thermophilic hydrogenogenic carboxydotrophic bacterium isolated from marine sediment.</title>
        <authorList>
            <person name="Omae K."/>
            <person name="Yoneda Y."/>
            <person name="Fukuyama Y."/>
            <person name="Yoshida T."/>
            <person name="Sako Y."/>
        </authorList>
    </citation>
    <scope>NUCLEOTIDE SEQUENCE [LARGE SCALE GENOMIC DNA]</scope>
    <source>
        <strain evidence="13">KKC1</strain>
    </source>
</reference>
<dbReference type="AlphaFoldDB" id="A0A1Z5HQ44"/>
<protein>
    <submittedName>
        <fullName evidence="12">Uncharacterized protein</fullName>
    </submittedName>
</protein>
<organism evidence="12 13">
    <name type="scientific">Calderihabitans maritimus</name>
    <dbReference type="NCBI Taxonomy" id="1246530"/>
    <lineage>
        <taxon>Bacteria</taxon>
        <taxon>Bacillati</taxon>
        <taxon>Bacillota</taxon>
        <taxon>Clostridia</taxon>
        <taxon>Neomoorellales</taxon>
        <taxon>Calderihabitantaceae</taxon>
        <taxon>Calderihabitans</taxon>
    </lineage>
</organism>
<evidence type="ECO:0000256" key="6">
    <source>
        <dbReference type="ARBA" id="ARBA00022960"/>
    </source>
</evidence>
<evidence type="ECO:0000259" key="10">
    <source>
        <dbReference type="PROSITE" id="PS51782"/>
    </source>
</evidence>
<dbReference type="GO" id="GO:0005576">
    <property type="term" value="C:extracellular region"/>
    <property type="evidence" value="ECO:0007669"/>
    <property type="project" value="TreeGrafter"/>
</dbReference>
<sequence>MEDLLVNLAQRRLYFCRHGQLVKSYPVAIGKPQTPTPTGKYTITRKIINPGGILGTRWLELSIPNGPYGIHGTPHPWTIGTAASNGCIRMYNKDIEELFPLVKIGTPVTIITGKERPVDSTSSAYFNYTVRPGDSLWKIARKFNLRVEELRAANSLTHDLIYPGQILRIPRTDKSRHVAQL</sequence>
<keyword evidence="6 9" id="KW-0133">Cell shape</keyword>
<dbReference type="CDD" id="cd00118">
    <property type="entry name" value="LysM"/>
    <property type="match status" value="1"/>
</dbReference>
<dbReference type="Pfam" id="PF01476">
    <property type="entry name" value="LysM"/>
    <property type="match status" value="1"/>
</dbReference>
<evidence type="ECO:0000313" key="12">
    <source>
        <dbReference type="EMBL" id="GAW91649.1"/>
    </source>
</evidence>
<dbReference type="GO" id="GO:0008360">
    <property type="term" value="P:regulation of cell shape"/>
    <property type="evidence" value="ECO:0007669"/>
    <property type="project" value="UniProtKB-UniRule"/>
</dbReference>
<evidence type="ECO:0000256" key="5">
    <source>
        <dbReference type="ARBA" id="ARBA00022801"/>
    </source>
</evidence>
<keyword evidence="4" id="KW-0808">Transferase</keyword>
<dbReference type="GO" id="GO:0016757">
    <property type="term" value="F:glycosyltransferase activity"/>
    <property type="evidence" value="ECO:0007669"/>
    <property type="project" value="UniProtKB-KW"/>
</dbReference>
<comment type="similarity">
    <text evidence="2">Belongs to the YkuD family.</text>
</comment>
<dbReference type="SUPFAM" id="SSF54106">
    <property type="entry name" value="LysM domain"/>
    <property type="match status" value="1"/>
</dbReference>
<evidence type="ECO:0000256" key="7">
    <source>
        <dbReference type="ARBA" id="ARBA00022984"/>
    </source>
</evidence>
<gene>
    <name evidence="12" type="ORF">KKC1_08100</name>
</gene>
<feature type="active site" description="Nucleophile" evidence="9">
    <location>
        <position position="87"/>
    </location>
</feature>
<dbReference type="PROSITE" id="PS51782">
    <property type="entry name" value="LYSM"/>
    <property type="match status" value="1"/>
</dbReference>
<dbReference type="SUPFAM" id="SSF141523">
    <property type="entry name" value="L,D-transpeptidase catalytic domain-like"/>
    <property type="match status" value="1"/>
</dbReference>
<evidence type="ECO:0000256" key="2">
    <source>
        <dbReference type="ARBA" id="ARBA00005992"/>
    </source>
</evidence>
<feature type="domain" description="L,D-TPase catalytic" evidence="11">
    <location>
        <begin position="2"/>
        <end position="111"/>
    </location>
</feature>
<feature type="active site" description="Proton donor/acceptor" evidence="9">
    <location>
        <position position="71"/>
    </location>
</feature>
<evidence type="ECO:0000313" key="13">
    <source>
        <dbReference type="Proteomes" id="UP000197032"/>
    </source>
</evidence>
<dbReference type="OrthoDB" id="9787225at2"/>
<dbReference type="InterPro" id="IPR018392">
    <property type="entry name" value="LysM"/>
</dbReference>
<dbReference type="GO" id="GO:0018104">
    <property type="term" value="P:peptidoglycan-protein cross-linking"/>
    <property type="evidence" value="ECO:0007669"/>
    <property type="project" value="TreeGrafter"/>
</dbReference>
<accession>A0A1Z5HQ44</accession>
<dbReference type="PROSITE" id="PS52029">
    <property type="entry name" value="LD_TPASE"/>
    <property type="match status" value="1"/>
</dbReference>
<comment type="caution">
    <text evidence="12">The sequence shown here is derived from an EMBL/GenBank/DDBJ whole genome shotgun (WGS) entry which is preliminary data.</text>
</comment>
<dbReference type="Proteomes" id="UP000197032">
    <property type="component" value="Unassembled WGS sequence"/>
</dbReference>